<dbReference type="PANTHER" id="PTHR43680">
    <property type="entry name" value="NITRATE REDUCTASE MOLYBDENUM COFACTOR ASSEMBLY CHAPERONE"/>
    <property type="match status" value="1"/>
</dbReference>
<dbReference type="Pfam" id="PF02613">
    <property type="entry name" value="Nitrate_red_del"/>
    <property type="match status" value="1"/>
</dbReference>
<evidence type="ECO:0000256" key="1">
    <source>
        <dbReference type="ARBA" id="ARBA00023063"/>
    </source>
</evidence>
<dbReference type="RefSeq" id="WP_168989582.1">
    <property type="nucleotide sequence ID" value="NZ_CAWPHM010000087.1"/>
</dbReference>
<dbReference type="NCBIfam" id="TIGR00684">
    <property type="entry name" value="narJ"/>
    <property type="match status" value="1"/>
</dbReference>
<protein>
    <submittedName>
        <fullName evidence="2">Nitrate reductase molybdenum cofactor assembly chaperone</fullName>
    </submittedName>
</protein>
<evidence type="ECO:0000313" key="2">
    <source>
        <dbReference type="EMBL" id="NMG04956.1"/>
    </source>
</evidence>
<dbReference type="GO" id="GO:0016530">
    <property type="term" value="F:metallochaperone activity"/>
    <property type="evidence" value="ECO:0007669"/>
    <property type="project" value="TreeGrafter"/>
</dbReference>
<dbReference type="InterPro" id="IPR020945">
    <property type="entry name" value="DMSO/NO3_reduct_chaperone"/>
</dbReference>
<gene>
    <name evidence="2" type="primary">narJ</name>
    <name evidence="2" type="ORF">GPA21_18570</name>
</gene>
<dbReference type="EMBL" id="WTVM01000179">
    <property type="protein sequence ID" value="NMG04956.1"/>
    <property type="molecule type" value="Genomic_DNA"/>
</dbReference>
<dbReference type="InterPro" id="IPR036411">
    <property type="entry name" value="TorD-like_sf"/>
</dbReference>
<sequence length="182" mass="20410">MLIYKLLATLLDYPGGEYVSDLRSAVKAEGGAASLLVALDPERTFSEEEHADLATFIEWMLGRDQTDLEADYVKTFDLTPEHSLHLTHHVFGDDKNRGPALIDLSEFYKSYGLQHDEQEIPDYLPLMLEFVSQLDETEVRVFLSDAAKVFQVLAANLEKAESPYAPLIRVIENHGSLVQLAA</sequence>
<keyword evidence="1" id="KW-0534">Nitrate assimilation</keyword>
<proteinExistence type="predicted"/>
<comment type="caution">
    <text evidence="2">The sequence shown here is derived from an EMBL/GenBank/DDBJ whole genome shotgun (WGS) entry which is preliminary data.</text>
</comment>
<dbReference type="GO" id="GO:0042128">
    <property type="term" value="P:nitrate assimilation"/>
    <property type="evidence" value="ECO:0007669"/>
    <property type="project" value="UniProtKB-KW"/>
</dbReference>
<organism evidence="2 3">
    <name type="scientific">Azoarcus taiwanensis</name>
    <dbReference type="NCBI Taxonomy" id="666964"/>
    <lineage>
        <taxon>Bacteria</taxon>
        <taxon>Pseudomonadati</taxon>
        <taxon>Pseudomonadota</taxon>
        <taxon>Betaproteobacteria</taxon>
        <taxon>Rhodocyclales</taxon>
        <taxon>Zoogloeaceae</taxon>
        <taxon>Azoarcus</taxon>
    </lineage>
</organism>
<dbReference type="GO" id="GO:0051131">
    <property type="term" value="P:chaperone-mediated protein complex assembly"/>
    <property type="evidence" value="ECO:0007669"/>
    <property type="project" value="InterPro"/>
</dbReference>
<evidence type="ECO:0000313" key="3">
    <source>
        <dbReference type="Proteomes" id="UP000599523"/>
    </source>
</evidence>
<dbReference type="SUPFAM" id="SSF89155">
    <property type="entry name" value="TorD-like"/>
    <property type="match status" value="1"/>
</dbReference>
<dbReference type="Proteomes" id="UP000599523">
    <property type="component" value="Unassembled WGS sequence"/>
</dbReference>
<dbReference type="AlphaFoldDB" id="A0A972J9W7"/>
<dbReference type="InterPro" id="IPR003765">
    <property type="entry name" value="NO3_reductase_chaperone_NarJ"/>
</dbReference>
<name>A0A972J9W7_9RHOO</name>
<dbReference type="PANTHER" id="PTHR43680:SF2">
    <property type="entry name" value="NITRATE REDUCTASE MOLYBDENUM COFACTOR ASSEMBLY CHAPERONE NARJ"/>
    <property type="match status" value="1"/>
</dbReference>
<dbReference type="Gene3D" id="1.10.3480.10">
    <property type="entry name" value="TorD-like"/>
    <property type="match status" value="1"/>
</dbReference>
<keyword evidence="3" id="KW-1185">Reference proteome</keyword>
<reference evidence="2" key="1">
    <citation type="submission" date="2019-12" db="EMBL/GenBank/DDBJ databases">
        <title>Comparative genomics gives insights into the taxonomy of the Azoarcus-Aromatoleum group and reveals separate origins of nif in the plant-associated Azoarcus and non-plant-associated Aromatoleum sub-groups.</title>
        <authorList>
            <person name="Lafos M."/>
            <person name="Maluk M."/>
            <person name="Batista M."/>
            <person name="Junghare M."/>
            <person name="Carmona M."/>
            <person name="Faoro H."/>
            <person name="Cruz L.M."/>
            <person name="Battistoni F."/>
            <person name="De Souza E."/>
            <person name="Pedrosa F."/>
            <person name="Chen W.-M."/>
            <person name="Poole P.S."/>
            <person name="Dixon R.A."/>
            <person name="James E.K."/>
        </authorList>
    </citation>
    <scope>NUCLEOTIDE SEQUENCE</scope>
    <source>
        <strain evidence="2">NSC3</strain>
    </source>
</reference>
<accession>A0A972J9W7</accession>
<dbReference type="GO" id="GO:0051082">
    <property type="term" value="F:unfolded protein binding"/>
    <property type="evidence" value="ECO:0007669"/>
    <property type="project" value="InterPro"/>
</dbReference>